<comment type="caution">
    <text evidence="2">The sequence shown here is derived from an EMBL/GenBank/DDBJ whole genome shotgun (WGS) entry which is preliminary data.</text>
</comment>
<dbReference type="SUPFAM" id="SSF52833">
    <property type="entry name" value="Thioredoxin-like"/>
    <property type="match status" value="1"/>
</dbReference>
<gene>
    <name evidence="2" type="ORF">GGR43_004006</name>
</gene>
<dbReference type="PROSITE" id="PS50404">
    <property type="entry name" value="GST_NTER"/>
    <property type="match status" value="1"/>
</dbReference>
<keyword evidence="2" id="KW-0808">Transferase</keyword>
<dbReference type="CDD" id="cd03057">
    <property type="entry name" value="GST_N_Beta"/>
    <property type="match status" value="1"/>
</dbReference>
<dbReference type="InterPro" id="IPR004045">
    <property type="entry name" value="Glutathione_S-Trfase_N"/>
</dbReference>
<feature type="domain" description="GST N-terminal" evidence="1">
    <location>
        <begin position="1"/>
        <end position="79"/>
    </location>
</feature>
<dbReference type="InterPro" id="IPR036282">
    <property type="entry name" value="Glutathione-S-Trfase_C_sf"/>
</dbReference>
<dbReference type="InterPro" id="IPR036249">
    <property type="entry name" value="Thioredoxin-like_sf"/>
</dbReference>
<dbReference type="GO" id="GO:0004364">
    <property type="term" value="F:glutathione transferase activity"/>
    <property type="evidence" value="ECO:0007669"/>
    <property type="project" value="UniProtKB-EC"/>
</dbReference>
<dbReference type="AlphaFoldDB" id="A0A7W6BN92"/>
<reference evidence="2 3" key="1">
    <citation type="submission" date="2020-08" db="EMBL/GenBank/DDBJ databases">
        <title>Genomic Encyclopedia of Type Strains, Phase IV (KMG-IV): sequencing the most valuable type-strain genomes for metagenomic binning, comparative biology and taxonomic classification.</title>
        <authorList>
            <person name="Goeker M."/>
        </authorList>
    </citation>
    <scope>NUCLEOTIDE SEQUENCE [LARGE SCALE GENOMIC DNA]</scope>
    <source>
        <strain evidence="2 3">DSM 26189</strain>
    </source>
</reference>
<organism evidence="2 3">
    <name type="scientific">Sphingobium jiangsuense</name>
    <dbReference type="NCBI Taxonomy" id="870476"/>
    <lineage>
        <taxon>Bacteria</taxon>
        <taxon>Pseudomonadati</taxon>
        <taxon>Pseudomonadota</taxon>
        <taxon>Alphaproteobacteria</taxon>
        <taxon>Sphingomonadales</taxon>
        <taxon>Sphingomonadaceae</taxon>
        <taxon>Sphingobium</taxon>
    </lineage>
</organism>
<sequence length="211" mass="22504">MTLYHFPGACSGVAVCALEAAGLDYELKLIDITAGQQSEPSYLALSALGKVPLLLIDGVPLSENAAILTYIAALRPEAGLFPADSAPRARAEAVGGLSFCGGTLHPIIRGIANPQRLTDGDIEGVRSRSKELAKKSFGYADRRLAERGWWLGERSIVDVYLYWAFGVARNAGFDASPFAALVALEDRLKAEMPGFAAMLDINARARAELGH</sequence>
<dbReference type="InterPro" id="IPR040079">
    <property type="entry name" value="Glutathione_S-Trfase"/>
</dbReference>
<dbReference type="SFLD" id="SFLDS00019">
    <property type="entry name" value="Glutathione_Transferase_(cytos"/>
    <property type="match status" value="1"/>
</dbReference>
<proteinExistence type="predicted"/>
<dbReference type="PANTHER" id="PTHR44051">
    <property type="entry name" value="GLUTATHIONE S-TRANSFERASE-RELATED"/>
    <property type="match status" value="1"/>
</dbReference>
<protein>
    <submittedName>
        <fullName evidence="2">Glutathione S-transferase</fullName>
        <ecNumber evidence="2">2.5.1.18</ecNumber>
    </submittedName>
</protein>
<dbReference type="Pfam" id="PF02798">
    <property type="entry name" value="GST_N"/>
    <property type="match status" value="1"/>
</dbReference>
<dbReference type="Gene3D" id="3.40.30.10">
    <property type="entry name" value="Glutaredoxin"/>
    <property type="match status" value="1"/>
</dbReference>
<dbReference type="PANTHER" id="PTHR44051:SF8">
    <property type="entry name" value="GLUTATHIONE S-TRANSFERASE GSTA"/>
    <property type="match status" value="1"/>
</dbReference>
<name>A0A7W6BN92_9SPHN</name>
<dbReference type="SUPFAM" id="SSF47616">
    <property type="entry name" value="GST C-terminal domain-like"/>
    <property type="match status" value="1"/>
</dbReference>
<dbReference type="Proteomes" id="UP000571950">
    <property type="component" value="Unassembled WGS sequence"/>
</dbReference>
<keyword evidence="3" id="KW-1185">Reference proteome</keyword>
<evidence type="ECO:0000313" key="3">
    <source>
        <dbReference type="Proteomes" id="UP000571950"/>
    </source>
</evidence>
<dbReference type="Gene3D" id="1.20.1050.10">
    <property type="match status" value="1"/>
</dbReference>
<evidence type="ECO:0000259" key="1">
    <source>
        <dbReference type="PROSITE" id="PS50404"/>
    </source>
</evidence>
<evidence type="ECO:0000313" key="2">
    <source>
        <dbReference type="EMBL" id="MBB3928262.1"/>
    </source>
</evidence>
<dbReference type="SFLD" id="SFLDG00358">
    <property type="entry name" value="Main_(cytGST)"/>
    <property type="match status" value="1"/>
</dbReference>
<dbReference type="EMBL" id="JACIDT010000021">
    <property type="protein sequence ID" value="MBB3928262.1"/>
    <property type="molecule type" value="Genomic_DNA"/>
</dbReference>
<dbReference type="EC" id="2.5.1.18" evidence="2"/>
<accession>A0A7W6BN92</accession>
<dbReference type="RefSeq" id="WP_188073551.1">
    <property type="nucleotide sequence ID" value="NZ_BSPS01000011.1"/>
</dbReference>